<evidence type="ECO:0000256" key="2">
    <source>
        <dbReference type="ARBA" id="ARBA00022840"/>
    </source>
</evidence>
<organism evidence="3 4">
    <name type="scientific">Novilysobacter ciconiae</name>
    <dbReference type="NCBI Taxonomy" id="2781022"/>
    <lineage>
        <taxon>Bacteria</taxon>
        <taxon>Pseudomonadati</taxon>
        <taxon>Pseudomonadota</taxon>
        <taxon>Gammaproteobacteria</taxon>
        <taxon>Lysobacterales</taxon>
        <taxon>Lysobacteraceae</taxon>
        <taxon>Novilysobacter</taxon>
    </lineage>
</organism>
<name>A0A7S6UFT9_9GAMM</name>
<dbReference type="EMBL" id="CP063656">
    <property type="protein sequence ID" value="QOW19511.1"/>
    <property type="molecule type" value="Genomic_DNA"/>
</dbReference>
<dbReference type="KEGG" id="lcic:INQ41_13040"/>
<evidence type="ECO:0000313" key="3">
    <source>
        <dbReference type="EMBL" id="QOW19511.1"/>
    </source>
</evidence>
<dbReference type="Gene3D" id="3.40.50.300">
    <property type="entry name" value="P-loop containing nucleotide triphosphate hydrolases"/>
    <property type="match status" value="1"/>
</dbReference>
<dbReference type="RefSeq" id="WP_193985123.1">
    <property type="nucleotide sequence ID" value="NZ_CP063656.1"/>
</dbReference>
<dbReference type="SUPFAM" id="SSF52540">
    <property type="entry name" value="P-loop containing nucleoside triphosphate hydrolases"/>
    <property type="match status" value="1"/>
</dbReference>
<dbReference type="GO" id="GO:0005737">
    <property type="term" value="C:cytoplasm"/>
    <property type="evidence" value="ECO:0007669"/>
    <property type="project" value="TreeGrafter"/>
</dbReference>
<keyword evidence="2" id="KW-0067">ATP-binding</keyword>
<protein>
    <submittedName>
        <fullName evidence="3">AFG1 family ATPase</fullName>
    </submittedName>
</protein>
<keyword evidence="4" id="KW-1185">Reference proteome</keyword>
<evidence type="ECO:0000313" key="4">
    <source>
        <dbReference type="Proteomes" id="UP000594059"/>
    </source>
</evidence>
<accession>A0A7S6UFT9</accession>
<dbReference type="NCBIfam" id="NF040713">
    <property type="entry name" value="ZapE"/>
    <property type="match status" value="1"/>
</dbReference>
<proteinExistence type="predicted"/>
<dbReference type="PANTHER" id="PTHR12169">
    <property type="entry name" value="ATPASE N2B"/>
    <property type="match status" value="1"/>
</dbReference>
<evidence type="ECO:0000256" key="1">
    <source>
        <dbReference type="ARBA" id="ARBA00022741"/>
    </source>
</evidence>
<sequence length="374" mass="41527">MLDPVVTADAGALPGVRYRAGVARGDWDADPAQLPALAELDRIHAALLEPPSRGLLQRLRKQPPAAVPGLYLWGGVGRGKTFLVDLFYDGLPIQAKHRTHFHRFMRDVHARLREHAGERDPLASIAHAAGRRWRVLVLDEFFVTDIGDAMLLGRFMEQLFANGVALVTTSNTAPQNLFKDGLQRESFLPAIAQIQQHCHVLELVSDQDYRLRALTRSPVYRAPLDAAADEWLATRWKQIIADAPREDGPLHIEGRDIPVRGIADGHVWFDFDALCDGPRATGDYIEIATRFHTVLVGGVPVFDGSNDDPARRFVNLIDELYDRNVNLVCTADADPVGLYSGHRLAGPFERTTSRLIEMRSTEYLTTRHRGGSGG</sequence>
<dbReference type="GO" id="GO:0032153">
    <property type="term" value="C:cell division site"/>
    <property type="evidence" value="ECO:0007669"/>
    <property type="project" value="TreeGrafter"/>
</dbReference>
<keyword evidence="1" id="KW-0547">Nucleotide-binding</keyword>
<dbReference type="InterPro" id="IPR027417">
    <property type="entry name" value="P-loop_NTPase"/>
</dbReference>
<dbReference type="PANTHER" id="PTHR12169:SF6">
    <property type="entry name" value="AFG1-LIKE ATPASE"/>
    <property type="match status" value="1"/>
</dbReference>
<gene>
    <name evidence="3" type="ORF">INQ41_13040</name>
</gene>
<dbReference type="AlphaFoldDB" id="A0A7S6UFT9"/>
<dbReference type="Pfam" id="PF03969">
    <property type="entry name" value="AFG1_ATPase"/>
    <property type="match status" value="1"/>
</dbReference>
<dbReference type="GO" id="GO:0016887">
    <property type="term" value="F:ATP hydrolysis activity"/>
    <property type="evidence" value="ECO:0007669"/>
    <property type="project" value="InterPro"/>
</dbReference>
<dbReference type="Proteomes" id="UP000594059">
    <property type="component" value="Chromosome"/>
</dbReference>
<reference evidence="3 4" key="1">
    <citation type="submission" date="2020-10" db="EMBL/GenBank/DDBJ databases">
        <title>complete genome sequencing of Lysobacter sp. H21R20.</title>
        <authorList>
            <person name="Bae J.-W."/>
            <person name="Lee S.-Y."/>
        </authorList>
    </citation>
    <scope>NUCLEOTIDE SEQUENCE [LARGE SCALE GENOMIC DNA]</scope>
    <source>
        <strain evidence="3 4">H21R20</strain>
    </source>
</reference>
<dbReference type="GO" id="GO:0005524">
    <property type="term" value="F:ATP binding"/>
    <property type="evidence" value="ECO:0007669"/>
    <property type="project" value="UniProtKB-KW"/>
</dbReference>
<dbReference type="InterPro" id="IPR005654">
    <property type="entry name" value="ATPase_AFG1-like"/>
</dbReference>
<dbReference type="GO" id="GO:0051301">
    <property type="term" value="P:cell division"/>
    <property type="evidence" value="ECO:0007669"/>
    <property type="project" value="TreeGrafter"/>
</dbReference>